<accession>A0A1H3L593</accession>
<gene>
    <name evidence="1" type="ORF">SAMN04488069_110111</name>
</gene>
<proteinExistence type="predicted"/>
<dbReference type="RefSeq" id="WP_092741685.1">
    <property type="nucleotide sequence ID" value="NZ_FNOV01000010.1"/>
</dbReference>
<evidence type="ECO:0000313" key="1">
    <source>
        <dbReference type="EMBL" id="SDY59612.1"/>
    </source>
</evidence>
<organism evidence="1 2">
    <name type="scientific">Hymenobacter psychrophilus</name>
    <dbReference type="NCBI Taxonomy" id="651662"/>
    <lineage>
        <taxon>Bacteria</taxon>
        <taxon>Pseudomonadati</taxon>
        <taxon>Bacteroidota</taxon>
        <taxon>Cytophagia</taxon>
        <taxon>Cytophagales</taxon>
        <taxon>Hymenobacteraceae</taxon>
        <taxon>Hymenobacter</taxon>
    </lineage>
</organism>
<dbReference type="OrthoDB" id="1524092at2"/>
<dbReference type="STRING" id="651662.SAMN04488069_110111"/>
<dbReference type="Proteomes" id="UP000199249">
    <property type="component" value="Unassembled WGS sequence"/>
</dbReference>
<sequence>MQRLGRLAIVQDPADAEDPAMPTSTLEFVTADFVVSLAQLGALLVRLTREPAPAKTHMPAAQRKLL</sequence>
<dbReference type="Gene3D" id="3.40.50.180">
    <property type="entry name" value="Methylesterase CheB, C-terminal domain"/>
    <property type="match status" value="1"/>
</dbReference>
<reference evidence="2" key="1">
    <citation type="submission" date="2016-10" db="EMBL/GenBank/DDBJ databases">
        <authorList>
            <person name="Varghese N."/>
            <person name="Submissions S."/>
        </authorList>
    </citation>
    <scope>NUCLEOTIDE SEQUENCE [LARGE SCALE GENOMIC DNA]</scope>
    <source>
        <strain evidence="2">CGMCC 1.8975</strain>
    </source>
</reference>
<protein>
    <submittedName>
        <fullName evidence="1">CheB methylesterase</fullName>
    </submittedName>
</protein>
<keyword evidence="2" id="KW-1185">Reference proteome</keyword>
<dbReference type="InterPro" id="IPR035909">
    <property type="entry name" value="CheB_C"/>
</dbReference>
<dbReference type="EMBL" id="FNOV01000010">
    <property type="protein sequence ID" value="SDY59612.1"/>
    <property type="molecule type" value="Genomic_DNA"/>
</dbReference>
<dbReference type="SUPFAM" id="SSF52738">
    <property type="entry name" value="Methylesterase CheB, C-terminal domain"/>
    <property type="match status" value="1"/>
</dbReference>
<name>A0A1H3L593_9BACT</name>
<evidence type="ECO:0000313" key="2">
    <source>
        <dbReference type="Proteomes" id="UP000199249"/>
    </source>
</evidence>
<dbReference type="AlphaFoldDB" id="A0A1H3L593"/>